<evidence type="ECO:0000256" key="3">
    <source>
        <dbReference type="PROSITE-ProRule" id="PRU00244"/>
    </source>
</evidence>
<evidence type="ECO:0000313" key="7">
    <source>
        <dbReference type="Proteomes" id="UP000838748"/>
    </source>
</evidence>
<evidence type="ECO:0000256" key="2">
    <source>
        <dbReference type="ARBA" id="ARBA00012438"/>
    </source>
</evidence>
<dbReference type="Pfam" id="PF02518">
    <property type="entry name" value="HATPase_c"/>
    <property type="match status" value="1"/>
</dbReference>
<dbReference type="EMBL" id="CAKLDM010000002">
    <property type="protein sequence ID" value="CAH0541821.1"/>
    <property type="molecule type" value="Genomic_DNA"/>
</dbReference>
<dbReference type="InterPro" id="IPR004358">
    <property type="entry name" value="Sig_transdc_His_kin-like_C"/>
</dbReference>
<dbReference type="PROSITE" id="PS50924">
    <property type="entry name" value="MHYT"/>
    <property type="match status" value="1"/>
</dbReference>
<proteinExistence type="predicted"/>
<feature type="transmembrane region" description="Helical" evidence="3">
    <location>
        <begin position="232"/>
        <end position="250"/>
    </location>
</feature>
<gene>
    <name evidence="6" type="primary">sasA_8</name>
    <name evidence="6" type="ORF">VMF7928_03866</name>
</gene>
<dbReference type="Pfam" id="PF12860">
    <property type="entry name" value="PAS_7"/>
    <property type="match status" value="1"/>
</dbReference>
<feature type="transmembrane region" description="Helical" evidence="3">
    <location>
        <begin position="190"/>
        <end position="212"/>
    </location>
</feature>
<dbReference type="SUPFAM" id="SSF55874">
    <property type="entry name" value="ATPase domain of HSP90 chaperone/DNA topoisomerase II/histidine kinase"/>
    <property type="match status" value="1"/>
</dbReference>
<keyword evidence="6" id="KW-0808">Transferase</keyword>
<dbReference type="Gene3D" id="3.30.565.10">
    <property type="entry name" value="Histidine kinase-like ATPase, C-terminal domain"/>
    <property type="match status" value="1"/>
</dbReference>
<feature type="transmembrane region" description="Helical" evidence="3">
    <location>
        <begin position="25"/>
        <end position="48"/>
    </location>
</feature>
<comment type="caution">
    <text evidence="6">The sequence shown here is derived from an EMBL/GenBank/DDBJ whole genome shotgun (WGS) entry which is preliminary data.</text>
</comment>
<dbReference type="PROSITE" id="PS50109">
    <property type="entry name" value="HIS_KIN"/>
    <property type="match status" value="1"/>
</dbReference>
<dbReference type="RefSeq" id="WP_237363306.1">
    <property type="nucleotide sequence ID" value="NZ_CAKLDM010000002.1"/>
</dbReference>
<feature type="transmembrane region" description="Helical" evidence="3">
    <location>
        <begin position="156"/>
        <end position="178"/>
    </location>
</feature>
<evidence type="ECO:0000256" key="1">
    <source>
        <dbReference type="ARBA" id="ARBA00000085"/>
    </source>
</evidence>
<dbReference type="InterPro" id="IPR005330">
    <property type="entry name" value="MHYT_dom"/>
</dbReference>
<dbReference type="GO" id="GO:0016740">
    <property type="term" value="F:transferase activity"/>
    <property type="evidence" value="ECO:0007669"/>
    <property type="project" value="UniProtKB-KW"/>
</dbReference>
<evidence type="ECO:0000313" key="6">
    <source>
        <dbReference type="EMBL" id="CAH0541821.1"/>
    </source>
</evidence>
<dbReference type="PRINTS" id="PR00344">
    <property type="entry name" value="BCTRLSENSOR"/>
</dbReference>
<dbReference type="Gene3D" id="1.10.287.130">
    <property type="match status" value="1"/>
</dbReference>
<feature type="transmembrane region" description="Helical" evidence="3">
    <location>
        <begin position="60"/>
        <end position="81"/>
    </location>
</feature>
<dbReference type="Proteomes" id="UP000838748">
    <property type="component" value="Unassembled WGS sequence"/>
</dbReference>
<dbReference type="PANTHER" id="PTHR43065:SF42">
    <property type="entry name" value="TWO-COMPONENT SENSOR PPRA"/>
    <property type="match status" value="1"/>
</dbReference>
<comment type="catalytic activity">
    <reaction evidence="1">
        <text>ATP + protein L-histidine = ADP + protein N-phospho-L-histidine.</text>
        <dbReference type="EC" id="2.7.13.3"/>
    </reaction>
</comment>
<feature type="transmembrane region" description="Helical" evidence="3">
    <location>
        <begin position="124"/>
        <end position="144"/>
    </location>
</feature>
<dbReference type="Pfam" id="PF03707">
    <property type="entry name" value="MHYT"/>
    <property type="match status" value="2"/>
</dbReference>
<organism evidence="6 7">
    <name type="scientific">Vibrio marisflavi CECT 7928</name>
    <dbReference type="NCBI Taxonomy" id="634439"/>
    <lineage>
        <taxon>Bacteria</taxon>
        <taxon>Pseudomonadati</taxon>
        <taxon>Pseudomonadota</taxon>
        <taxon>Gammaproteobacteria</taxon>
        <taxon>Vibrionales</taxon>
        <taxon>Vibrionaceae</taxon>
        <taxon>Vibrio</taxon>
    </lineage>
</organism>
<dbReference type="EC" id="2.7.13.3" evidence="2"/>
<dbReference type="InterPro" id="IPR036890">
    <property type="entry name" value="HATPase_C_sf"/>
</dbReference>
<feature type="transmembrane region" description="Helical" evidence="3">
    <location>
        <begin position="87"/>
        <end position="112"/>
    </location>
</feature>
<name>A0ABN8E7R9_9VIBR</name>
<keyword evidence="7" id="KW-1185">Reference proteome</keyword>
<dbReference type="SMART" id="SM00387">
    <property type="entry name" value="HATPase_c"/>
    <property type="match status" value="1"/>
</dbReference>
<evidence type="ECO:0000259" key="4">
    <source>
        <dbReference type="PROSITE" id="PS50109"/>
    </source>
</evidence>
<sequence>MTSHEHFQLVVNTHNAIEGNYEPTIVLISFLIAVIAGFCALSVNHFIVSQKAGSTIHLKVIGGVILGFGVWSMHFAAMSAFTLPVKVYYDVLITVISVLPAILASIIVLHYLSLPNITKKQVVGVALVLTLGISLMHMVGMTAMSMKASMVYDLRILTISVVISWLMSASMLLVITGLSAKKLNEVQRTILGAFFFGFSVASMHYLAMAASYFFSDDLVVVSGVANKVIERAVVGSIIILMLLLLVITHYKNKIRLLELDSLKEYKRTLDIINNMRDGFVFFNDSGEMLLINKQFNDEFGHQKELFKDGNFSIFDMYEDIISTKFRFSGMKEKQEVLRKILDTEDAEDYIQIQSHDDKWWMLRKNKTNINGVIHTWSDITHDMNQKKDLLEAQKMSSLAGLVTGVAHEINTPIGVSTTAVTYLKDRVSQMTSSIHSGDISKEDLIELMLDMEQSAELLQVNLKRASDLVSGFKQVSVMETKEEDAGCKFNLYENLTQSLNALKEQIDGAQCQISIDCDKGLTFFGTPNSFSQIYTNLALNSLNHAFNDWSGDRTISISIKRKASRLYIKYEDSGCGMDSEMKEQIFEPFVTSKRGHREHHGLGAHVVFNIVVQLLKGKISCHSVLGHGVTFDISIPYVES</sequence>
<keyword evidence="3" id="KW-1133">Transmembrane helix</keyword>
<feature type="domain" description="Histidine kinase" evidence="4">
    <location>
        <begin position="404"/>
        <end position="639"/>
    </location>
</feature>
<feature type="domain" description="MHYT" evidence="5">
    <location>
        <begin position="21"/>
        <end position="214"/>
    </location>
</feature>
<keyword evidence="3" id="KW-0472">Membrane</keyword>
<dbReference type="PANTHER" id="PTHR43065">
    <property type="entry name" value="SENSOR HISTIDINE KINASE"/>
    <property type="match status" value="1"/>
</dbReference>
<accession>A0ABN8E7R9</accession>
<dbReference type="Gene3D" id="3.30.450.20">
    <property type="entry name" value="PAS domain"/>
    <property type="match status" value="1"/>
</dbReference>
<dbReference type="InterPro" id="IPR003594">
    <property type="entry name" value="HATPase_dom"/>
</dbReference>
<dbReference type="InterPro" id="IPR005467">
    <property type="entry name" value="His_kinase_dom"/>
</dbReference>
<keyword evidence="3" id="KW-0812">Transmembrane</keyword>
<evidence type="ECO:0000259" key="5">
    <source>
        <dbReference type="PROSITE" id="PS50924"/>
    </source>
</evidence>
<protein>
    <recommendedName>
        <fullName evidence="2">histidine kinase</fullName>
        <ecNumber evidence="2">2.7.13.3</ecNumber>
    </recommendedName>
</protein>
<reference evidence="6" key="1">
    <citation type="submission" date="2021-11" db="EMBL/GenBank/DDBJ databases">
        <authorList>
            <person name="Rodrigo-Torres L."/>
            <person name="Arahal R. D."/>
            <person name="Lucena T."/>
        </authorList>
    </citation>
    <scope>NUCLEOTIDE SEQUENCE</scope>
    <source>
        <strain evidence="6">CECT 7928</strain>
    </source>
</reference>